<dbReference type="Gene3D" id="1.10.10.1850">
    <property type="entry name" value="Sporulation protein-like"/>
    <property type="match status" value="1"/>
</dbReference>
<reference evidence="1 2" key="1">
    <citation type="submission" date="2023-05" db="EMBL/GenBank/DDBJ databases">
        <title>[ruminococcus] sp. nov., isolated from a pig farm feces dump.</title>
        <authorList>
            <person name="Chang Y.-H."/>
        </authorList>
    </citation>
    <scope>NUCLEOTIDE SEQUENCE [LARGE SCALE GENOMIC DNA]</scope>
    <source>
        <strain evidence="1 2">YH-rum2234</strain>
    </source>
</reference>
<comment type="caution">
    <text evidence="1">The sequence shown here is derived from an EMBL/GenBank/DDBJ whole genome shotgun (WGS) entry which is preliminary data.</text>
</comment>
<dbReference type="EMBL" id="JASGBQ010000029">
    <property type="protein sequence ID" value="MDI9243260.1"/>
    <property type="molecule type" value="Genomic_DNA"/>
</dbReference>
<evidence type="ECO:0000313" key="2">
    <source>
        <dbReference type="Proteomes" id="UP001300383"/>
    </source>
</evidence>
<dbReference type="Pfam" id="PF14203">
    <property type="entry name" value="TTRAP"/>
    <property type="match status" value="1"/>
</dbReference>
<dbReference type="InterPro" id="IPR025468">
    <property type="entry name" value="TTRAP"/>
</dbReference>
<dbReference type="InterPro" id="IPR041965">
    <property type="entry name" value="TTRAP_sf"/>
</dbReference>
<name>A0AAP4BC38_9FIRM</name>
<sequence>MMMFNVEEQNLLALFRTGSRKATINDFKMMLDHINDKELEEVCRHVLDKLSKMSDEEYAALDLESDEGFEYGE</sequence>
<dbReference type="AlphaFoldDB" id="A0AAP4BC38"/>
<protein>
    <submittedName>
        <fullName evidence="1">Transposon-transfer assisting family protein</fullName>
    </submittedName>
</protein>
<dbReference type="Proteomes" id="UP001300383">
    <property type="component" value="Unassembled WGS sequence"/>
</dbReference>
<organism evidence="1 2">
    <name type="scientific">Fusibacillus kribbianus</name>
    <dbReference type="NCBI Taxonomy" id="3044208"/>
    <lineage>
        <taxon>Bacteria</taxon>
        <taxon>Bacillati</taxon>
        <taxon>Bacillota</taxon>
        <taxon>Clostridia</taxon>
        <taxon>Lachnospirales</taxon>
        <taxon>Lachnospiraceae</taxon>
        <taxon>Fusibacillus</taxon>
    </lineage>
</organism>
<gene>
    <name evidence="1" type="ORF">QJ036_12455</name>
</gene>
<keyword evidence="2" id="KW-1185">Reference proteome</keyword>
<proteinExistence type="predicted"/>
<dbReference type="RefSeq" id="WP_283231686.1">
    <property type="nucleotide sequence ID" value="NZ_JASGBQ010000029.1"/>
</dbReference>
<evidence type="ECO:0000313" key="1">
    <source>
        <dbReference type="EMBL" id="MDI9243260.1"/>
    </source>
</evidence>
<accession>A0AAP4BC38</accession>